<reference evidence="1 2" key="1">
    <citation type="journal article" date="2020" name="Nature">
        <title>Six reference-quality genomes reveal evolution of bat adaptations.</title>
        <authorList>
            <person name="Jebb D."/>
            <person name="Huang Z."/>
            <person name="Pippel M."/>
            <person name="Hughes G.M."/>
            <person name="Lavrichenko K."/>
            <person name="Devanna P."/>
            <person name="Winkler S."/>
            <person name="Jermiin L.S."/>
            <person name="Skirmuntt E.C."/>
            <person name="Katzourakis A."/>
            <person name="Burkitt-Gray L."/>
            <person name="Ray D.A."/>
            <person name="Sullivan K.A.M."/>
            <person name="Roscito J.G."/>
            <person name="Kirilenko B.M."/>
            <person name="Davalos L.M."/>
            <person name="Corthals A.P."/>
            <person name="Power M.L."/>
            <person name="Jones G."/>
            <person name="Ransome R.D."/>
            <person name="Dechmann D.K.N."/>
            <person name="Locatelli A.G."/>
            <person name="Puechmaille S.J."/>
            <person name="Fedrigo O."/>
            <person name="Jarvis E.D."/>
            <person name="Hiller M."/>
            <person name="Vernes S.C."/>
            <person name="Myers E.W."/>
            <person name="Teeling E.C."/>
        </authorList>
    </citation>
    <scope>NUCLEOTIDE SEQUENCE [LARGE SCALE GENOMIC DNA]</scope>
    <source>
        <strain evidence="1">MRhiFer1</strain>
        <tissue evidence="1">Lung</tissue>
    </source>
</reference>
<dbReference type="EMBL" id="JACAGC010000001">
    <property type="protein sequence ID" value="KAF6390420.1"/>
    <property type="molecule type" value="Genomic_DNA"/>
</dbReference>
<protein>
    <submittedName>
        <fullName evidence="1">Uncharacterized protein</fullName>
    </submittedName>
</protein>
<sequence length="169" mass="18246">MEAELKIGQHIICEELGPRQGFAVTIQFEFLVGVDETLGPTATAAQDATMNPASFCNNKALKLLSLRKEKLTFPVELQMTKQLLKKERSTVDSSWQFRAKHNKKALKGIRVWPLSSAKNPKLPELGPPPGAGCRIHGNGLGVAGKEGATGRAHAPFLLNLLPSVGALEL</sequence>
<comment type="caution">
    <text evidence="1">The sequence shown here is derived from an EMBL/GenBank/DDBJ whole genome shotgun (WGS) entry which is preliminary data.</text>
</comment>
<evidence type="ECO:0000313" key="1">
    <source>
        <dbReference type="EMBL" id="KAF6390420.1"/>
    </source>
</evidence>
<name>A0A7J8AWB5_RHIFE</name>
<dbReference type="Proteomes" id="UP000585614">
    <property type="component" value="Unassembled WGS sequence"/>
</dbReference>
<proteinExistence type="predicted"/>
<gene>
    <name evidence="1" type="ORF">mRhiFer1_007976</name>
</gene>
<organism evidence="1 2">
    <name type="scientific">Rhinolophus ferrumequinum</name>
    <name type="common">Greater horseshoe bat</name>
    <dbReference type="NCBI Taxonomy" id="59479"/>
    <lineage>
        <taxon>Eukaryota</taxon>
        <taxon>Metazoa</taxon>
        <taxon>Chordata</taxon>
        <taxon>Craniata</taxon>
        <taxon>Vertebrata</taxon>
        <taxon>Euteleostomi</taxon>
        <taxon>Mammalia</taxon>
        <taxon>Eutheria</taxon>
        <taxon>Laurasiatheria</taxon>
        <taxon>Chiroptera</taxon>
        <taxon>Yinpterochiroptera</taxon>
        <taxon>Rhinolophoidea</taxon>
        <taxon>Rhinolophidae</taxon>
        <taxon>Rhinolophinae</taxon>
        <taxon>Rhinolophus</taxon>
    </lineage>
</organism>
<accession>A0A7J8AWB5</accession>
<dbReference type="AlphaFoldDB" id="A0A7J8AWB5"/>
<evidence type="ECO:0000313" key="2">
    <source>
        <dbReference type="Proteomes" id="UP000585614"/>
    </source>
</evidence>